<comment type="caution">
    <text evidence="1">The sequence shown here is derived from an EMBL/GenBank/DDBJ whole genome shotgun (WGS) entry which is preliminary data.</text>
</comment>
<accession>A0ABV1RSG7</accession>
<organism evidence="1 2">
    <name type="scientific">Pontibacter populi</name>
    <dbReference type="NCBI Taxonomy" id="890055"/>
    <lineage>
        <taxon>Bacteria</taxon>
        <taxon>Pseudomonadati</taxon>
        <taxon>Bacteroidota</taxon>
        <taxon>Cytophagia</taxon>
        <taxon>Cytophagales</taxon>
        <taxon>Hymenobacteraceae</taxon>
        <taxon>Pontibacter</taxon>
    </lineage>
</organism>
<name>A0ABV1RSG7_9BACT</name>
<sequence length="2535" mass="268927">MRTFTLVNVLSSGKRISFLLVLLLFVDLNSFADVIKWRGGNGSTATDWNTADNWEPKKVPGINDDVVIGDTDMTTGKAGPVINDWADYTIKSLTIGEGKVVEFYMAPKSMRVTGNVKIGVSGYLRNLGVQAFYGGSFTVVAGGRYSEVAYAENSGKGNASKVWPVTEFYGTGTISGLTVADVNGSFSNLLISGSITLDSNLSLTAVDAVNTKNDKVSVTINPQLYITGSLNPKENQIKFQEIVTSNSGSIIFSVAQRAVAHVQAEDYIGNYINVRTGLEMFPTQLDVLGEINYSGGRNQNILSGRTYGVLRISGTGIKSLSAHTNVLSNLFVDAATLDIKGFNLNRTALGGTMSVANYANLMLSASNFPSNYETVDLGSSSTVEYYGVDQNVTYVVNGYGNLHLTGSGTKEMPTLAANVPLVIGGNLKGAGSAKFRALSNMDISGDVDLSETAIFRGGLSALAHTVGGDWINNADFEGESSTVILKGTTGDEIRINVDLLVNSTESNEFNNLIITGKIDINVGNRNVAVKGDLETRGAGTLTQTVGGVAMKGAARSIKGTGITLNNLYVSGTIASVASFTINGNYETIAGGAFTATGGTITFTNKIDNTTTKNITHAGSGKTQFYNLNIAPATTTTKISTVSDFFINSNLSGNGLTATQGTITFNGNSTFSGEHDLFNVSIESGKKLKMGAGSTMGIAGLFTGVNTDFDVTAQNTVNYNGGNQNVNNVTYHHLKFSGAETIKTAISSLVTLGDIVIGEGVTFAAGDFVHELNGNWVNAGTLSAANGAINFTGNRNTTIEGVTTFNKIQINKSDLVNFVTLDSEIQTTDIVLATGFMKTGANSITVIGDRSGTGWIEGTITREPVDGFNTTTEYTFNGPYVTIKLGEIVDPVTTISVTTTPTVVTFKDAVPVNRLYYVQANGSYKRAKIRLQYEDSELNGNTEVSDENGLKLSWSTYYPNNVNWSVADKIDNQYEENWVEDDGTKADPINGFTNLNKYWAISDKPNRYVWTGEVDEIWEKKANWMRYKVDGVTLEAATEAPATTDIVELGSWDHKNEPVIGSEVFLKGLLFKPDFQTVLTISNTLFNPIDTEEPALRIKGNLSPVEVTSQTHTIITNDRELEVRSNLQMDNGLHKINITKNSGEIIVNNSLIQNTAILNIGSGNLRLKGNYINNGSENFITNEGTVTYEGGSAQTVADIPYHHLVIDKTGGAANFEVSGVKTIGGNLTITDGTLVIQSSEVDPNTTQNNELIVSEDLTIANTTSAKLRTTNTNLNLKGNWINEGGAFEGGSAIVRFTGTEPQSVSSSEFINLEFDNASAEGVSLNGDVAVDGDVKVLSGTLNLDTYKLDRTSSGGLLHLADESSLIIKGENNFPLNFGYDLSLESVVNYNATINQLVAPVAYGKLTLSNSSLKSLAGLTTVNNELLIEEGTSFTAGSHPINLSGDLINKGEITLTGNSTLTLANTGGVERVLKGTSATARDVDGKTVYDPKSILNFYNLTVQNEAKYRIEKLNTAPEAVNPIMQIAGSIDIKGTLDAGTSTVYVVGDFINSGILTSSGQAIFVGVQPQNISLMAPINPGPGGAPTVVFTGNVPPVLKSDAAPAFGNVVIQNTGGVKASVGWGVAGMFRIDPGATFDGGSYTHKVFTIFENNGTFKSSGLLEFLPPYPLWPVGVPLPKAFPFRFGNFESTGTLRFGGSGQIILAGSTTPVLNNLIVANNLGISTTTLDPEGKYVLSITDWNIDGNLVVESGATLNAVPLFPDHGLLGTNFFIKGELINSGTIASISPITKGSVGLGGNFTFTGSNSKISGNGVTMIGDLTVANNASLTIGNSIMLFGNLAHNGVGFNSGENKITFVGPHPSSISTDPIKPLTLSRLVIDKSDQASTVNVSTNIDKVLSVDVEKGVLDLGESVITVHPNLSEGEEGLISTSFKVLDGATVKVDGLASLPNFDAQDIVSLAPTSTVEYYGANQQVKSVQYGNLVLTNTGTATFETGHAKVAGNFVVAGELGQLIEAPTTFEFNGASAQDVAAIDYNNLIFSNAGTKTFASGIIGIAGDLTIAAEGTAEADAITNSTTINYNGSAVQAVLPINYYNLTLSESGTKTFTGTTAIRNTFDVTTPGLANLSTAGNTIEFDGADQSVPGLTYKTLKLSGSGEKTLLVDAIADEQVIMNGGILNTDKYILTLGNTANLVGENNNSYVYGKVVTERTFGETSGNSVVQTQGTVPQAVTATSHDFGNMGIQVSTTDNVGTVTVERTTGTPIKSDQTNNYSIARDFAFTVSGTNSNLNASVVFNYLDWESNNLPKEELRLHSFEGGKWIKQSTSAPDANNTLAAQVKTLTRLTLGSNVTPLPVELLSFTATKKGNNAELRWATASEQNNKGFEVQVSTDGNTYQRLGFVESRVGSSATKQEYSFTDTRSSKNGVQYYRLKQIDFDGTSKMYGPKTVNFGIVVAAVPAEVYPNPFKNKLRVNISTLTTGVATIKLYTATGRLLKTEALQVQAGINDNPLSLANTAYEPGLYLLVIELNGQQQTLKLMKE</sequence>
<dbReference type="NCBIfam" id="TIGR04183">
    <property type="entry name" value="Por_Secre_tail"/>
    <property type="match status" value="1"/>
</dbReference>
<dbReference type="Proteomes" id="UP001476807">
    <property type="component" value="Unassembled WGS sequence"/>
</dbReference>
<gene>
    <name evidence="1" type="ORF">ABS362_07260</name>
</gene>
<dbReference type="RefSeq" id="WP_350411733.1">
    <property type="nucleotide sequence ID" value="NZ_JBEOKT010000005.1"/>
</dbReference>
<dbReference type="EMBL" id="JBEOKT010000005">
    <property type="protein sequence ID" value="MER2997340.1"/>
    <property type="molecule type" value="Genomic_DNA"/>
</dbReference>
<evidence type="ECO:0000313" key="2">
    <source>
        <dbReference type="Proteomes" id="UP001476807"/>
    </source>
</evidence>
<protein>
    <submittedName>
        <fullName evidence="1">T9SS type A sorting domain-containing protein</fullName>
    </submittedName>
</protein>
<keyword evidence="2" id="KW-1185">Reference proteome</keyword>
<proteinExistence type="predicted"/>
<evidence type="ECO:0000313" key="1">
    <source>
        <dbReference type="EMBL" id="MER2997340.1"/>
    </source>
</evidence>
<dbReference type="InterPro" id="IPR026444">
    <property type="entry name" value="Secre_tail"/>
</dbReference>
<reference evidence="1 2" key="1">
    <citation type="submission" date="2024-06" db="EMBL/GenBank/DDBJ databases">
        <title>Pontibacter populi HYL7-15.</title>
        <authorList>
            <person name="Kim M.K."/>
        </authorList>
    </citation>
    <scope>NUCLEOTIDE SEQUENCE [LARGE SCALE GENOMIC DNA]</scope>
    <source>
        <strain evidence="1 2">HYL7-15</strain>
    </source>
</reference>